<evidence type="ECO:0008006" key="13">
    <source>
        <dbReference type="Google" id="ProtNLM"/>
    </source>
</evidence>
<evidence type="ECO:0000256" key="7">
    <source>
        <dbReference type="ARBA" id="ARBA00022982"/>
    </source>
</evidence>
<evidence type="ECO:0000256" key="8">
    <source>
        <dbReference type="ARBA" id="ARBA00022989"/>
    </source>
</evidence>
<evidence type="ECO:0000256" key="6">
    <source>
        <dbReference type="ARBA" id="ARBA00022723"/>
    </source>
</evidence>
<dbReference type="PANTHER" id="PTHR30365">
    <property type="entry name" value="CYTOCHROME D UBIQUINOL OXIDASE"/>
    <property type="match status" value="1"/>
</dbReference>
<keyword evidence="9" id="KW-0408">Iron</keyword>
<evidence type="ECO:0000256" key="10">
    <source>
        <dbReference type="ARBA" id="ARBA00023136"/>
    </source>
</evidence>
<evidence type="ECO:0000256" key="9">
    <source>
        <dbReference type="ARBA" id="ARBA00023004"/>
    </source>
</evidence>
<evidence type="ECO:0000256" key="3">
    <source>
        <dbReference type="ARBA" id="ARBA00022475"/>
    </source>
</evidence>
<evidence type="ECO:0000313" key="12">
    <source>
        <dbReference type="EMBL" id="GAF85645.1"/>
    </source>
</evidence>
<dbReference type="GO" id="GO:0046872">
    <property type="term" value="F:metal ion binding"/>
    <property type="evidence" value="ECO:0007669"/>
    <property type="project" value="UniProtKB-KW"/>
</dbReference>
<keyword evidence="3" id="KW-1003">Cell membrane</keyword>
<dbReference type="GO" id="GO:0020037">
    <property type="term" value="F:heme binding"/>
    <property type="evidence" value="ECO:0007669"/>
    <property type="project" value="TreeGrafter"/>
</dbReference>
<reference evidence="12" key="1">
    <citation type="journal article" date="2014" name="Front. Microbiol.">
        <title>High frequency of phylogenetically diverse reductive dehalogenase-homologous genes in deep subseafloor sedimentary metagenomes.</title>
        <authorList>
            <person name="Kawai M."/>
            <person name="Futagami T."/>
            <person name="Toyoda A."/>
            <person name="Takaki Y."/>
            <person name="Nishi S."/>
            <person name="Hori S."/>
            <person name="Arai W."/>
            <person name="Tsubouchi T."/>
            <person name="Morono Y."/>
            <person name="Uchiyama I."/>
            <person name="Ito T."/>
            <person name="Fujiyama A."/>
            <person name="Inagaki F."/>
            <person name="Takami H."/>
        </authorList>
    </citation>
    <scope>NUCLEOTIDE SEQUENCE</scope>
    <source>
        <strain evidence="12">Expedition CK06-06</strain>
    </source>
</reference>
<keyword evidence="5 11" id="KW-0812">Transmembrane</keyword>
<evidence type="ECO:0000256" key="2">
    <source>
        <dbReference type="ARBA" id="ARBA00022448"/>
    </source>
</evidence>
<evidence type="ECO:0000256" key="1">
    <source>
        <dbReference type="ARBA" id="ARBA00004651"/>
    </source>
</evidence>
<dbReference type="GO" id="GO:0005886">
    <property type="term" value="C:plasma membrane"/>
    <property type="evidence" value="ECO:0007669"/>
    <property type="project" value="UniProtKB-SubCell"/>
</dbReference>
<name>X0UAW4_9ZZZZ</name>
<keyword evidence="4" id="KW-0349">Heme</keyword>
<accession>X0UAW4</accession>
<dbReference type="GO" id="GO:0016682">
    <property type="term" value="F:oxidoreductase activity, acting on diphenols and related substances as donors, oxygen as acceptor"/>
    <property type="evidence" value="ECO:0007669"/>
    <property type="project" value="TreeGrafter"/>
</dbReference>
<dbReference type="GO" id="GO:0019646">
    <property type="term" value="P:aerobic electron transport chain"/>
    <property type="evidence" value="ECO:0007669"/>
    <property type="project" value="InterPro"/>
</dbReference>
<comment type="subcellular location">
    <subcellularLocation>
        <location evidence="1">Cell membrane</location>
        <topology evidence="1">Multi-pass membrane protein</topology>
    </subcellularLocation>
</comment>
<dbReference type="GO" id="GO:0009055">
    <property type="term" value="F:electron transfer activity"/>
    <property type="evidence" value="ECO:0007669"/>
    <property type="project" value="InterPro"/>
</dbReference>
<keyword evidence="2" id="KW-0813">Transport</keyword>
<protein>
    <recommendedName>
        <fullName evidence="13">Cytochrome ubiquinol oxidase subunit I</fullName>
    </recommendedName>
</protein>
<organism evidence="12">
    <name type="scientific">marine sediment metagenome</name>
    <dbReference type="NCBI Taxonomy" id="412755"/>
    <lineage>
        <taxon>unclassified sequences</taxon>
        <taxon>metagenomes</taxon>
        <taxon>ecological metagenomes</taxon>
    </lineage>
</organism>
<keyword evidence="7" id="KW-0249">Electron transport</keyword>
<dbReference type="AlphaFoldDB" id="X0UAW4"/>
<dbReference type="GO" id="GO:0070069">
    <property type="term" value="C:cytochrome complex"/>
    <property type="evidence" value="ECO:0007669"/>
    <property type="project" value="InterPro"/>
</dbReference>
<proteinExistence type="predicted"/>
<dbReference type="Pfam" id="PF01654">
    <property type="entry name" value="Cyt_bd_oxida_I"/>
    <property type="match status" value="1"/>
</dbReference>
<keyword evidence="8 11" id="KW-1133">Transmembrane helix</keyword>
<comment type="caution">
    <text evidence="12">The sequence shown here is derived from an EMBL/GenBank/DDBJ whole genome shotgun (WGS) entry which is preliminary data.</text>
</comment>
<evidence type="ECO:0000256" key="5">
    <source>
        <dbReference type="ARBA" id="ARBA00022692"/>
    </source>
</evidence>
<feature type="transmembrane region" description="Helical" evidence="11">
    <location>
        <begin position="79"/>
        <end position="99"/>
    </location>
</feature>
<evidence type="ECO:0000256" key="11">
    <source>
        <dbReference type="SAM" id="Phobius"/>
    </source>
</evidence>
<sequence>MSYPQAPRPWVGHGFVRPANLRLPVFDTVTSARTLMGMSLGFHICFAAIGVGLPLLLLIAEGIALRTGDETYRQMAKRWARVAALLFAVGAVSGTIISFELGL</sequence>
<feature type="transmembrane region" description="Helical" evidence="11">
    <location>
        <begin position="40"/>
        <end position="59"/>
    </location>
</feature>
<dbReference type="EMBL" id="BARS01003746">
    <property type="protein sequence ID" value="GAF85645.1"/>
    <property type="molecule type" value="Genomic_DNA"/>
</dbReference>
<dbReference type="PANTHER" id="PTHR30365:SF14">
    <property type="entry name" value="CYTOCHROME BD MENAQUINOL OXIDASE SUBUNIT I-RELATED"/>
    <property type="match status" value="1"/>
</dbReference>
<keyword evidence="10 11" id="KW-0472">Membrane</keyword>
<gene>
    <name evidence="12" type="ORF">S01H1_07258</name>
</gene>
<feature type="non-terminal residue" evidence="12">
    <location>
        <position position="103"/>
    </location>
</feature>
<keyword evidence="6" id="KW-0479">Metal-binding</keyword>
<dbReference type="InterPro" id="IPR002585">
    <property type="entry name" value="Cyt-d_ubiquinol_oxidase_su_1"/>
</dbReference>
<evidence type="ECO:0000256" key="4">
    <source>
        <dbReference type="ARBA" id="ARBA00022617"/>
    </source>
</evidence>